<evidence type="ECO:0000313" key="7">
    <source>
        <dbReference type="Proteomes" id="UP000009007"/>
    </source>
</evidence>
<evidence type="ECO:0000259" key="4">
    <source>
        <dbReference type="Pfam" id="PF12863"/>
    </source>
</evidence>
<dbReference type="NCBIfam" id="NF041431">
    <property type="entry name" value="S_layer_MEMAR"/>
    <property type="match status" value="1"/>
</dbReference>
<evidence type="ECO:0000256" key="1">
    <source>
        <dbReference type="ARBA" id="ARBA00022729"/>
    </source>
</evidence>
<dbReference type="STRING" id="1201294.BN140_1653"/>
<organism evidence="6 7">
    <name type="scientific">Methanoculleus bourgensis (strain ATCC 43281 / DSM 3045 / OCM 15 / MS2)</name>
    <name type="common">Methanogenium bourgense</name>
    <dbReference type="NCBI Taxonomy" id="1201294"/>
    <lineage>
        <taxon>Archaea</taxon>
        <taxon>Methanobacteriati</taxon>
        <taxon>Methanobacteriota</taxon>
        <taxon>Stenosarchaea group</taxon>
        <taxon>Methanomicrobia</taxon>
        <taxon>Methanomicrobiales</taxon>
        <taxon>Methanomicrobiaceae</taxon>
        <taxon>Methanoculleus</taxon>
    </lineage>
</organism>
<sequence length="759" mass="79453">MKSMTKLMIVAMLLVAALVVAPAAARNIMTNGTNVFVGEENLNFAAAGSNFSTTTQLVHYTGEVGKSSTDKTITVTGGVVSELLKGIPVGNYYDPANTLHYVNVQNPESTLDIMLNSSPKDSVNGKSITRGTGLDFKFYSNVDFGGTGATANVEITLPGGGVVTTYDGTPLTFGANGQTQYIPNVVFGQAAEAGTYTAVAKWARSTDFFGKDFDSKPVTFEVLTKPLALSANKDSVVRGNSFTVTVTAESRTEYILSVKSGGNDSPLITPGQTAVNYTVAGETDWNRTVKTNAGGTATIQFNTTATGALKTDDKTFTIRVDNLKGDKNDEVKVKVEGGSVTITASGTGTYYIGEEITLSGTCTEGKTVYLFMTGPNLASNGVDIEDPNEQVVTGQGNSTTVDVEADDTWSKKWDTANLPLDAGSYTIYAVSADVDKSKLSDAKYSTASISLRSGYISATTSGATVAKGDKLIISGTAQGNPDEVYIWIFGKNYYGTPNSRTLNAEKVSVESDGSFEHELKSADTKDLAGGQYFVIVQHPMTGDSGIEWNDTSIWGSGINTVRLTGLQAPAAATALIDALDSPNIPDTYVKLTFVVEEPQLFIDPIGDKAAGSKFTISGTTNLAVGNTLNIDVTSAAFQPGQKTEASAFSGFGGSAVVQKGDGMNTWSFEVDGTSFKVDQYIVTVESIEASKTATALFNVVEKEEATPTAEVTTTAPAGEVTTTAPAGEATTEATPTPGFGALVALAGLGAVAFLVLRRK</sequence>
<evidence type="ECO:0000256" key="2">
    <source>
        <dbReference type="SAM" id="MobiDB-lite"/>
    </source>
</evidence>
<feature type="domain" description="DUF3821" evidence="4">
    <location>
        <begin position="32"/>
        <end position="143"/>
    </location>
</feature>
<dbReference type="CDD" id="cd06464">
    <property type="entry name" value="ACD_sHsps-like"/>
    <property type="match status" value="1"/>
</dbReference>
<dbReference type="BioCyc" id="MBOU1201294:BN140_RS08270-MONOMER"/>
<name>I7KD82_METBM</name>
<dbReference type="NCBIfam" id="TIGR04126">
    <property type="entry name" value="PGF_CTERM"/>
    <property type="match status" value="1"/>
</dbReference>
<feature type="region of interest" description="Disordered" evidence="2">
    <location>
        <begin position="705"/>
        <end position="733"/>
    </location>
</feature>
<feature type="transmembrane region" description="Helical" evidence="3">
    <location>
        <begin position="738"/>
        <end position="756"/>
    </location>
</feature>
<dbReference type="HOGENOM" id="CLU_015377_0_0_2"/>
<evidence type="ECO:0000259" key="5">
    <source>
        <dbReference type="Pfam" id="PF18204"/>
    </source>
</evidence>
<evidence type="ECO:0000256" key="3">
    <source>
        <dbReference type="SAM" id="Phobius"/>
    </source>
</evidence>
<proteinExistence type="predicted"/>
<dbReference type="InterPro" id="IPR026371">
    <property type="entry name" value="PGF_CTERM"/>
</dbReference>
<dbReference type="EMBL" id="HE964772">
    <property type="protein sequence ID" value="CCJ36576.1"/>
    <property type="molecule type" value="Genomic_DNA"/>
</dbReference>
<keyword evidence="3" id="KW-0812">Transmembrane</keyword>
<dbReference type="InterPro" id="IPR024277">
    <property type="entry name" value="DUF3821"/>
</dbReference>
<keyword evidence="3" id="KW-0472">Membrane</keyword>
<dbReference type="AlphaFoldDB" id="I7KD82"/>
<dbReference type="PATRIC" id="fig|1201294.9.peg.1814"/>
<keyword evidence="1" id="KW-0732">Signal</keyword>
<keyword evidence="7" id="KW-1185">Reference proteome</keyword>
<accession>I7KD82</accession>
<dbReference type="KEGG" id="mbg:BN140_1653"/>
<reference evidence="7" key="1">
    <citation type="journal article" date="2012" name="J. Bacteriol.">
        <title>Complete genome sequence of the hydrogenotrophic, methanogenic archaeon Methanoculleus bourgensis strain MS2T, isolated from a sewage sludge digester.</title>
        <authorList>
            <person name="Maus I."/>
            <person name="Wibberg D."/>
            <person name="Stantscheff R."/>
            <person name="Eikmeyer F.G."/>
            <person name="Seffner A."/>
            <person name="Boelter J."/>
            <person name="Szczepanowski R."/>
            <person name="Blom J."/>
            <person name="Jaenicke S."/>
            <person name="Konig H."/>
            <person name="Puhler A."/>
            <person name="Schluter A."/>
        </authorList>
    </citation>
    <scope>NUCLEOTIDE SEQUENCE [LARGE SCALE GENOMIC DNA]</scope>
    <source>
        <strain evidence="7">ATCC 43281 / DSM 3045 / OCM 15 / MS2</strain>
    </source>
</reference>
<dbReference type="Proteomes" id="UP000009007">
    <property type="component" value="Chromosome I"/>
</dbReference>
<gene>
    <name evidence="6" type="ordered locus">BN140_1653</name>
</gene>
<dbReference type="GeneID" id="13355395"/>
<evidence type="ECO:0000313" key="6">
    <source>
        <dbReference type="EMBL" id="CCJ36576.1"/>
    </source>
</evidence>
<dbReference type="RefSeq" id="WP_014867550.1">
    <property type="nucleotide sequence ID" value="NC_018227.2"/>
</dbReference>
<feature type="domain" description="PGF-CTERM archaeal protein-sorting signal" evidence="5">
    <location>
        <begin position="736"/>
        <end position="758"/>
    </location>
</feature>
<dbReference type="Pfam" id="PF18204">
    <property type="entry name" value="PGF-CTERM"/>
    <property type="match status" value="1"/>
</dbReference>
<protein>
    <submittedName>
        <fullName evidence="6">Uncharacterized protein</fullName>
    </submittedName>
</protein>
<feature type="compositionally biased region" description="Low complexity" evidence="2">
    <location>
        <begin position="706"/>
        <end position="733"/>
    </location>
</feature>
<dbReference type="GO" id="GO:0030115">
    <property type="term" value="C:S-layer"/>
    <property type="evidence" value="ECO:0007669"/>
    <property type="project" value="UniProtKB-SubCell"/>
</dbReference>
<dbReference type="GO" id="GO:0005886">
    <property type="term" value="C:plasma membrane"/>
    <property type="evidence" value="ECO:0007669"/>
    <property type="project" value="UniProtKB-SubCell"/>
</dbReference>
<dbReference type="Pfam" id="PF12863">
    <property type="entry name" value="DUF3821"/>
    <property type="match status" value="1"/>
</dbReference>
<keyword evidence="3" id="KW-1133">Transmembrane helix</keyword>